<accession>A0A096XT25</accession>
<name>A0A096XT25_9CAUD</name>
<keyword evidence="2" id="KW-1185">Reference proteome</keyword>
<reference evidence="1" key="1">
    <citation type="submission" date="2014-05" db="EMBL/GenBank/DDBJ databases">
        <title>Complete genome sequence of Enterococcus faecalis bacteriophage ECP3.</title>
        <authorList>
            <person name="Kang H.-Y."/>
            <person name="Kim S."/>
            <person name="Kim J."/>
        </authorList>
    </citation>
    <scope>NUCLEOTIDE SEQUENCE [LARGE SCALE GENOMIC DNA]</scope>
    <source>
        <strain evidence="1">ECP3</strain>
    </source>
</reference>
<proteinExistence type="predicted"/>
<organism evidence="1 2">
    <name type="scientific">Enterococcus phage ECP3</name>
    <dbReference type="NCBI Taxonomy" id="1498168"/>
    <lineage>
        <taxon>Viruses</taxon>
        <taxon>Duplodnaviria</taxon>
        <taxon>Heunggongvirae</taxon>
        <taxon>Uroviricota</taxon>
        <taxon>Caudoviricetes</taxon>
        <taxon>Herelleviridae</taxon>
        <taxon>Brockvirinae</taxon>
        <taxon>Kochikohdavirus</taxon>
        <taxon>Kochikohdavirus ECP3</taxon>
    </lineage>
</organism>
<evidence type="ECO:0000313" key="2">
    <source>
        <dbReference type="Proteomes" id="UP000030157"/>
    </source>
</evidence>
<protein>
    <submittedName>
        <fullName evidence="1">Uncharacterized protein</fullName>
    </submittedName>
</protein>
<dbReference type="EMBL" id="KJ801817">
    <property type="protein sequence ID" value="AII28466.1"/>
    <property type="molecule type" value="Genomic_DNA"/>
</dbReference>
<sequence>MEIKNSLGKALIKNLRLLKEKRDAMPDSLEYTSQVMIPVPYYLIKKGDSAVESFLMCAGMINRNKDLGLPISLEKGKQQVKLNNGELTTIVECVATYSDKTDIDGVERFLVEHL</sequence>
<evidence type="ECO:0000313" key="1">
    <source>
        <dbReference type="EMBL" id="AII28466.1"/>
    </source>
</evidence>
<dbReference type="GeneID" id="24628155"/>
<dbReference type="RefSeq" id="YP_009147107.1">
    <property type="nucleotide sequence ID" value="NC_027335.2"/>
</dbReference>
<dbReference type="Proteomes" id="UP000030157">
    <property type="component" value="Segment"/>
</dbReference>